<protein>
    <recommendedName>
        <fullName evidence="4">RRM domain-containing protein</fullName>
    </recommendedName>
</protein>
<dbReference type="Pfam" id="PF00076">
    <property type="entry name" value="RRM_1"/>
    <property type="match status" value="1"/>
</dbReference>
<gene>
    <name evidence="5" type="ORF">OAUR00152_LOCUS29130</name>
</gene>
<feature type="compositionally biased region" description="Basic and acidic residues" evidence="3">
    <location>
        <begin position="177"/>
        <end position="192"/>
    </location>
</feature>
<dbReference type="GO" id="GO:0003729">
    <property type="term" value="F:mRNA binding"/>
    <property type="evidence" value="ECO:0007669"/>
    <property type="project" value="TreeGrafter"/>
</dbReference>
<evidence type="ECO:0000256" key="2">
    <source>
        <dbReference type="PROSITE-ProRule" id="PRU00176"/>
    </source>
</evidence>
<dbReference type="EMBL" id="HBKQ01042269">
    <property type="protein sequence ID" value="CAE2266423.1"/>
    <property type="molecule type" value="Transcribed_RNA"/>
</dbReference>
<feature type="region of interest" description="Disordered" evidence="3">
    <location>
        <begin position="148"/>
        <end position="192"/>
    </location>
</feature>
<dbReference type="PROSITE" id="PS50102">
    <property type="entry name" value="RRM"/>
    <property type="match status" value="1"/>
</dbReference>
<dbReference type="AlphaFoldDB" id="A0A7S4N508"/>
<evidence type="ECO:0000256" key="1">
    <source>
        <dbReference type="ARBA" id="ARBA00022884"/>
    </source>
</evidence>
<dbReference type="PANTHER" id="PTHR48025">
    <property type="entry name" value="OS02G0815200 PROTEIN"/>
    <property type="match status" value="1"/>
</dbReference>
<organism evidence="5">
    <name type="scientific">Odontella aurita</name>
    <dbReference type="NCBI Taxonomy" id="265563"/>
    <lineage>
        <taxon>Eukaryota</taxon>
        <taxon>Sar</taxon>
        <taxon>Stramenopiles</taxon>
        <taxon>Ochrophyta</taxon>
        <taxon>Bacillariophyta</taxon>
        <taxon>Mediophyceae</taxon>
        <taxon>Biddulphiophycidae</taxon>
        <taxon>Eupodiscales</taxon>
        <taxon>Odontellaceae</taxon>
        <taxon>Odontella</taxon>
    </lineage>
</organism>
<name>A0A7S4N508_9STRA</name>
<feature type="compositionally biased region" description="Low complexity" evidence="3">
    <location>
        <begin position="40"/>
        <end position="58"/>
    </location>
</feature>
<dbReference type="InterPro" id="IPR012677">
    <property type="entry name" value="Nucleotide-bd_a/b_plait_sf"/>
</dbReference>
<feature type="domain" description="RRM" evidence="4">
    <location>
        <begin position="73"/>
        <end position="154"/>
    </location>
</feature>
<proteinExistence type="predicted"/>
<dbReference type="InterPro" id="IPR035979">
    <property type="entry name" value="RBD_domain_sf"/>
</dbReference>
<dbReference type="SUPFAM" id="SSF54928">
    <property type="entry name" value="RNA-binding domain, RBD"/>
    <property type="match status" value="1"/>
</dbReference>
<feature type="region of interest" description="Disordered" evidence="3">
    <location>
        <begin position="1"/>
        <end position="63"/>
    </location>
</feature>
<reference evidence="5" key="1">
    <citation type="submission" date="2021-01" db="EMBL/GenBank/DDBJ databases">
        <authorList>
            <person name="Corre E."/>
            <person name="Pelletier E."/>
            <person name="Niang G."/>
            <person name="Scheremetjew M."/>
            <person name="Finn R."/>
            <person name="Kale V."/>
            <person name="Holt S."/>
            <person name="Cochrane G."/>
            <person name="Meng A."/>
            <person name="Brown T."/>
            <person name="Cohen L."/>
        </authorList>
    </citation>
    <scope>NUCLEOTIDE SEQUENCE</scope>
    <source>
        <strain evidence="5">Isolate 1302-5</strain>
    </source>
</reference>
<feature type="compositionally biased region" description="Basic residues" evidence="3">
    <location>
        <begin position="8"/>
        <end position="17"/>
    </location>
</feature>
<evidence type="ECO:0000259" key="4">
    <source>
        <dbReference type="PROSITE" id="PS50102"/>
    </source>
</evidence>
<accession>A0A7S4N508</accession>
<evidence type="ECO:0000256" key="3">
    <source>
        <dbReference type="SAM" id="MobiDB-lite"/>
    </source>
</evidence>
<sequence length="212" mass="22940">MSSDGWKQRSKHARSHGPAREVESERLGKRPRHDMDTEDAGTAAGSAADASGSTPSASNKISSDTIAAKCRTSTLFVGGLHPRVADVHLQKLFQPYGTITRIFQVKHKEGSLIGQPKGYAFVEFLTVDSARSAIKRIDGRMLLGRTLHVRPAHNKTEGGATPDENAGAGGSGGSKPTDTRSLRKEKSEVESKIEAVKRAIEEKRRRGLSSRR</sequence>
<dbReference type="SMART" id="SM00360">
    <property type="entry name" value="RRM"/>
    <property type="match status" value="1"/>
</dbReference>
<dbReference type="PANTHER" id="PTHR48025:SF1">
    <property type="entry name" value="RRM DOMAIN-CONTAINING PROTEIN"/>
    <property type="match status" value="1"/>
</dbReference>
<dbReference type="Gene3D" id="3.30.70.330">
    <property type="match status" value="1"/>
</dbReference>
<keyword evidence="1 2" id="KW-0694">RNA-binding</keyword>
<dbReference type="InterPro" id="IPR000504">
    <property type="entry name" value="RRM_dom"/>
</dbReference>
<feature type="compositionally biased region" description="Basic and acidic residues" evidence="3">
    <location>
        <begin position="18"/>
        <end position="28"/>
    </location>
</feature>
<dbReference type="InterPro" id="IPR050502">
    <property type="entry name" value="Euk_RNA-bind_prot"/>
</dbReference>
<evidence type="ECO:0000313" key="5">
    <source>
        <dbReference type="EMBL" id="CAE2266423.1"/>
    </source>
</evidence>